<evidence type="ECO:0000313" key="2">
    <source>
        <dbReference type="Proteomes" id="UP000233551"/>
    </source>
</evidence>
<evidence type="ECO:0000313" key="1">
    <source>
        <dbReference type="EMBL" id="PKI33241.1"/>
    </source>
</evidence>
<dbReference type="EMBL" id="PGOL01006824">
    <property type="protein sequence ID" value="PKI33241.1"/>
    <property type="molecule type" value="Genomic_DNA"/>
</dbReference>
<protein>
    <submittedName>
        <fullName evidence="1">Uncharacterized protein</fullName>
    </submittedName>
</protein>
<organism evidence="1 2">
    <name type="scientific">Punica granatum</name>
    <name type="common">Pomegranate</name>
    <dbReference type="NCBI Taxonomy" id="22663"/>
    <lineage>
        <taxon>Eukaryota</taxon>
        <taxon>Viridiplantae</taxon>
        <taxon>Streptophyta</taxon>
        <taxon>Embryophyta</taxon>
        <taxon>Tracheophyta</taxon>
        <taxon>Spermatophyta</taxon>
        <taxon>Magnoliopsida</taxon>
        <taxon>eudicotyledons</taxon>
        <taxon>Gunneridae</taxon>
        <taxon>Pentapetalae</taxon>
        <taxon>rosids</taxon>
        <taxon>malvids</taxon>
        <taxon>Myrtales</taxon>
        <taxon>Lythraceae</taxon>
        <taxon>Punica</taxon>
    </lineage>
</organism>
<reference evidence="1 2" key="1">
    <citation type="submission" date="2017-11" db="EMBL/GenBank/DDBJ databases">
        <title>De-novo sequencing of pomegranate (Punica granatum L.) genome.</title>
        <authorList>
            <person name="Akparov Z."/>
            <person name="Amiraslanov A."/>
            <person name="Hajiyeva S."/>
            <person name="Abbasov M."/>
            <person name="Kaur K."/>
            <person name="Hamwieh A."/>
            <person name="Solovyev V."/>
            <person name="Salamov A."/>
            <person name="Braich B."/>
            <person name="Kosarev P."/>
            <person name="Mahmoud A."/>
            <person name="Hajiyev E."/>
            <person name="Babayeva S."/>
            <person name="Izzatullayeva V."/>
            <person name="Mammadov A."/>
            <person name="Mammadov A."/>
            <person name="Sharifova S."/>
            <person name="Ojaghi J."/>
            <person name="Eynullazada K."/>
            <person name="Bayramov B."/>
            <person name="Abdulazimova A."/>
            <person name="Shahmuradov I."/>
        </authorList>
    </citation>
    <scope>NUCLEOTIDE SEQUENCE [LARGE SCALE GENOMIC DNA]</scope>
    <source>
        <strain evidence="2">cv. AG2017</strain>
        <tissue evidence="1">Leaf</tissue>
    </source>
</reference>
<dbReference type="Proteomes" id="UP000233551">
    <property type="component" value="Unassembled WGS sequence"/>
</dbReference>
<accession>A0A2I0HNH8</accession>
<sequence length="146" mass="16074">MTHSVVLADVLNCVKRRVRSRDGAWLRGVREKLALPRKVHRSSGHDTLLWREGEGRALSRSPTTLEVRASAALDLRSGSERAPSKVVVGRPFPHLSQQLIGEVKGCPGRRVACILWNRVIYGWGLPTQGCEFLEIERGSLVAGSVA</sequence>
<proteinExistence type="predicted"/>
<dbReference type="AlphaFoldDB" id="A0A2I0HNH8"/>
<comment type="caution">
    <text evidence="1">The sequence shown here is derived from an EMBL/GenBank/DDBJ whole genome shotgun (WGS) entry which is preliminary data.</text>
</comment>
<gene>
    <name evidence="1" type="ORF">CRG98_046363</name>
</gene>
<name>A0A2I0HNH8_PUNGR</name>
<keyword evidence="2" id="KW-1185">Reference proteome</keyword>